<dbReference type="EMBL" id="JAXIOK010000021">
    <property type="protein sequence ID" value="KAK4745906.1"/>
    <property type="molecule type" value="Genomic_DNA"/>
</dbReference>
<proteinExistence type="predicted"/>
<protein>
    <submittedName>
        <fullName evidence="2">Uncharacterized protein</fullName>
    </submittedName>
</protein>
<evidence type="ECO:0000313" key="2">
    <source>
        <dbReference type="EMBL" id="KAK4745906.1"/>
    </source>
</evidence>
<organism evidence="2 3">
    <name type="scientific">Trapa incisa</name>
    <dbReference type="NCBI Taxonomy" id="236973"/>
    <lineage>
        <taxon>Eukaryota</taxon>
        <taxon>Viridiplantae</taxon>
        <taxon>Streptophyta</taxon>
        <taxon>Embryophyta</taxon>
        <taxon>Tracheophyta</taxon>
        <taxon>Spermatophyta</taxon>
        <taxon>Magnoliopsida</taxon>
        <taxon>eudicotyledons</taxon>
        <taxon>Gunneridae</taxon>
        <taxon>Pentapetalae</taxon>
        <taxon>rosids</taxon>
        <taxon>malvids</taxon>
        <taxon>Myrtales</taxon>
        <taxon>Lythraceae</taxon>
        <taxon>Trapa</taxon>
    </lineage>
</organism>
<dbReference type="Proteomes" id="UP001345219">
    <property type="component" value="Chromosome 10"/>
</dbReference>
<reference evidence="2 3" key="1">
    <citation type="journal article" date="2023" name="Hortic Res">
        <title>Pangenome of water caltrop reveals structural variations and asymmetric subgenome divergence after allopolyploidization.</title>
        <authorList>
            <person name="Zhang X."/>
            <person name="Chen Y."/>
            <person name="Wang L."/>
            <person name="Yuan Y."/>
            <person name="Fang M."/>
            <person name="Shi L."/>
            <person name="Lu R."/>
            <person name="Comes H.P."/>
            <person name="Ma Y."/>
            <person name="Chen Y."/>
            <person name="Huang G."/>
            <person name="Zhou Y."/>
            <person name="Zheng Z."/>
            <person name="Qiu Y."/>
        </authorList>
    </citation>
    <scope>NUCLEOTIDE SEQUENCE [LARGE SCALE GENOMIC DNA]</scope>
    <source>
        <tissue evidence="2">Roots</tissue>
    </source>
</reference>
<sequence>MGEQRNSTARISSIYSRIRTASTVEMAAPVAGILPSRRGGEPRKEDSSRGRKADANSFEADKDSVRKSSSGSALRKKAAGFVHAHGGGSQGDRTLREIPIEFLLH</sequence>
<comment type="caution">
    <text evidence="2">The sequence shown here is derived from an EMBL/GenBank/DDBJ whole genome shotgun (WGS) entry which is preliminary data.</text>
</comment>
<accession>A0AAN7GKJ2</accession>
<feature type="compositionally biased region" description="Basic and acidic residues" evidence="1">
    <location>
        <begin position="38"/>
        <end position="66"/>
    </location>
</feature>
<name>A0AAN7GKJ2_9MYRT</name>
<evidence type="ECO:0000313" key="3">
    <source>
        <dbReference type="Proteomes" id="UP001345219"/>
    </source>
</evidence>
<dbReference type="AlphaFoldDB" id="A0AAN7GKJ2"/>
<feature type="region of interest" description="Disordered" evidence="1">
    <location>
        <begin position="29"/>
        <end position="98"/>
    </location>
</feature>
<evidence type="ECO:0000256" key="1">
    <source>
        <dbReference type="SAM" id="MobiDB-lite"/>
    </source>
</evidence>
<gene>
    <name evidence="2" type="ORF">SAY87_012218</name>
</gene>
<keyword evidence="3" id="KW-1185">Reference proteome</keyword>